<dbReference type="Proteomes" id="UP000325141">
    <property type="component" value="Unassembled WGS sequence"/>
</dbReference>
<dbReference type="InterPro" id="IPR015197">
    <property type="entry name" value="PngaseF_C"/>
</dbReference>
<dbReference type="InterPro" id="IPR008977">
    <property type="entry name" value="PHM/PNGase_F_dom_sf"/>
</dbReference>
<keyword evidence="4" id="KW-1185">Reference proteome</keyword>
<evidence type="ECO:0000256" key="1">
    <source>
        <dbReference type="ARBA" id="ARBA00023157"/>
    </source>
</evidence>
<evidence type="ECO:0000313" key="3">
    <source>
        <dbReference type="EMBL" id="KAA5537724.1"/>
    </source>
</evidence>
<dbReference type="RefSeq" id="WP_150010274.1">
    <property type="nucleotide sequence ID" value="NZ_VWSG01000002.1"/>
</dbReference>
<gene>
    <name evidence="3" type="ORF">F0460_03390</name>
</gene>
<feature type="domain" description="Peptide-N-glycosidase F C-terminal" evidence="2">
    <location>
        <begin position="185"/>
        <end position="325"/>
    </location>
</feature>
<dbReference type="InterPro" id="IPR053251">
    <property type="entry name" value="N-glycanase"/>
</dbReference>
<reference evidence="3 4" key="1">
    <citation type="submission" date="2019-09" db="EMBL/GenBank/DDBJ databases">
        <title>Genome sequence and assembly of Flavobacterium sp.</title>
        <authorList>
            <person name="Chhetri G."/>
        </authorList>
    </citation>
    <scope>NUCLEOTIDE SEQUENCE [LARGE SCALE GENOMIC DNA]</scope>
    <source>
        <strain evidence="3 4">SNL9</strain>
    </source>
</reference>
<dbReference type="AlphaFoldDB" id="A0A5M6CRB1"/>
<evidence type="ECO:0000313" key="4">
    <source>
        <dbReference type="Proteomes" id="UP000325141"/>
    </source>
</evidence>
<accession>A0A5M6CRB1</accession>
<dbReference type="PANTHER" id="PTHR39319:SF1">
    <property type="entry name" value="SI:DKEY-256H2.1"/>
    <property type="match status" value="1"/>
</dbReference>
<dbReference type="Pfam" id="PF09113">
    <property type="entry name" value="N-glycanase_C"/>
    <property type="match status" value="1"/>
</dbReference>
<name>A0A5M6CRB1_9FLAO</name>
<dbReference type="Gene3D" id="2.60.120.230">
    <property type="match status" value="2"/>
</dbReference>
<dbReference type="PANTHER" id="PTHR39319">
    <property type="entry name" value="SI:DKEY-256H2.1"/>
    <property type="match status" value="1"/>
</dbReference>
<dbReference type="EMBL" id="VWSG01000002">
    <property type="protein sequence ID" value="KAA5537724.1"/>
    <property type="molecule type" value="Genomic_DNA"/>
</dbReference>
<dbReference type="SUPFAM" id="SSF49742">
    <property type="entry name" value="PHM/PNGase F"/>
    <property type="match status" value="2"/>
</dbReference>
<proteinExistence type="predicted"/>
<organism evidence="3 4">
    <name type="scientific">Paenimyroides baculatum</name>
    <dbReference type="NCBI Taxonomy" id="2608000"/>
    <lineage>
        <taxon>Bacteria</taxon>
        <taxon>Pseudomonadati</taxon>
        <taxon>Bacteroidota</taxon>
        <taxon>Flavobacteriia</taxon>
        <taxon>Flavobacteriales</taxon>
        <taxon>Flavobacteriaceae</taxon>
        <taxon>Paenimyroides</taxon>
    </lineage>
</organism>
<dbReference type="InterPro" id="IPR014784">
    <property type="entry name" value="Cu2_ascorb_mOase-like_C"/>
</dbReference>
<comment type="caution">
    <text evidence="3">The sequence shown here is derived from an EMBL/GenBank/DDBJ whole genome shotgun (WGS) entry which is preliminary data.</text>
</comment>
<protein>
    <submittedName>
        <fullName evidence="3">Peptidase</fullName>
    </submittedName>
</protein>
<evidence type="ECO:0000259" key="2">
    <source>
        <dbReference type="Pfam" id="PF09113"/>
    </source>
</evidence>
<keyword evidence="1" id="KW-1015">Disulfide bond</keyword>
<sequence>MKKLITVLLLSTFTFISCKDDEKTSQDPSKTTIKTFDNVKVAFGDGLSQSAEGTFSFPTNSENIKTIKMFIKDICPNKECDEWDRYANLYAKDKTTGEWYELGRFINPYWVGNEKLERGYEIDVTDFKSILSGSTELKIYTETWLAKGRKYTVEFDFEFGTPDYKYSAVVPVFQYNKSSIDGVPYGTAFDTNVFDLTKQINIPSGAEIAYLRTIISGWGHATPNDAGGRGCAEWCYRTHHININGTQTFAHDLKAIGCAQNPVNNQAPGNWKPDRAGWCPGMVVPARFDNIQKSMFGSTFNFEYKFEDWTNNNGNGNAFYAISTFVVVKSNSPINKATISN</sequence>
<dbReference type="GO" id="GO:0016715">
    <property type="term" value="F:oxidoreductase activity, acting on paired donors, with incorporation or reduction of molecular oxygen, reduced ascorbate as one donor, and incorporation of one atom of oxygen"/>
    <property type="evidence" value="ECO:0007669"/>
    <property type="project" value="InterPro"/>
</dbReference>
<dbReference type="PROSITE" id="PS51257">
    <property type="entry name" value="PROKAR_LIPOPROTEIN"/>
    <property type="match status" value="1"/>
</dbReference>